<dbReference type="VEuPathDB" id="TrichDB:TRFO_21312"/>
<feature type="region of interest" description="Disordered" evidence="2">
    <location>
        <begin position="413"/>
        <end position="484"/>
    </location>
</feature>
<sequence>MESRLESRNEKIEKLEKIIEKLKSQKSVGNEGIKNTDLVIANLQKDKIQMESLSVKHRQDILSYIADNKKLADTNKRLETHIRDVDSALATMLERNKELARSLQESELRNESLLTELDEEKKNVYRLEYELSKLRDDERRGKRNLDASRLDSDETNAQQLNLLIANNTIKELKARIVKLEIEEQRAAKLQIELAKQKKVNEMLENQNDQLEMELESHRGSVEEYRKQIDDLRERNQLLEEEYEDRVNTMKIEVDFYRKRTEKEFKINSDLDEKLSEKDKEIDDLKEEIAQYLSGTYGLTQAVNEMRQLKAMVSVRDAQIADMVIENEWYQKVITALEGKMPSGFNFEQFFENLQKGEIEIIQKRAEKQALEMLKKTLEENKGTRVGEVKIIIGAETRHKKTLIVANNADGDVKIMSNAPSPLRDTMESRHSVSNSTYKRRSSSTTPSDYGEDDISNSDSDPESLFASSQISIMMKRKQRKDKERKMKEEFLDHTLQSIPHVVASNKVDTADISCQTEATSASDPSDPEPEPEPDSSSSKTEKKKVRKLRNDYNKAKKEKTSLSNQVKAIKEDFNRKSDECAEKSKEINGLKSRVHDLLVEIDKLKGELKQAKSEKPQILKPMIPPLSMKKSKHKIDSDSDSISSSESSSRQKSHTKNKFEEKKNIQHENKKVQVVAPGVTVSICPRPVYFEVRHGPILSRVHNDIFQIPTPETLEMIDSRIKLLQGDVIEAERKTSILAQEIEEGKHKLRQKDEIVDQMQKTIENLETRLNEQRAAFQEKITEMNNDAERILEARLKEARDMDAINNTPFARGQSETDLAEVSMRMAQLNRDKAKLLDELNDIKEAMRFMQRQNEQLKGRVHQLESDNMEMAERQMGSARQQALKDYSAGLKMKYTALQKKYSDLKRENEDLKKTKSRTDPLAMSSVSRSSERSVDDASDAGGSGRDGAKLKSAMLKIEQMKTQNEEMQLRLSKAQTTIERLNQLLQRKEQQLTKLQEQASQYKHQLARSRK</sequence>
<keyword evidence="4" id="KW-1185">Reference proteome</keyword>
<keyword evidence="1" id="KW-0175">Coiled coil</keyword>
<feature type="coiled-coil region" evidence="1">
    <location>
        <begin position="951"/>
        <end position="1006"/>
    </location>
</feature>
<dbReference type="PANTHER" id="PTHR45615:SF63">
    <property type="entry name" value="CHROMOSOME UNDETERMINED SCAFFOLD_10, WHOLE GENOME SHOTGUN SEQUENCE"/>
    <property type="match status" value="1"/>
</dbReference>
<evidence type="ECO:0000256" key="1">
    <source>
        <dbReference type="SAM" id="Coils"/>
    </source>
</evidence>
<protein>
    <submittedName>
        <fullName evidence="3">Uncharacterized protein</fullName>
    </submittedName>
</protein>
<feature type="compositionally biased region" description="Acidic residues" evidence="2">
    <location>
        <begin position="449"/>
        <end position="461"/>
    </location>
</feature>
<dbReference type="Proteomes" id="UP000179807">
    <property type="component" value="Unassembled WGS sequence"/>
</dbReference>
<feature type="compositionally biased region" description="Basic and acidic residues" evidence="2">
    <location>
        <begin position="908"/>
        <end position="919"/>
    </location>
</feature>
<feature type="region of interest" description="Disordered" evidence="2">
    <location>
        <begin position="623"/>
        <end position="665"/>
    </location>
</feature>
<gene>
    <name evidence="3" type="ORF">TRFO_21312</name>
</gene>
<dbReference type="OrthoDB" id="6351660at2759"/>
<organism evidence="3 4">
    <name type="scientific">Tritrichomonas foetus</name>
    <dbReference type="NCBI Taxonomy" id="1144522"/>
    <lineage>
        <taxon>Eukaryota</taxon>
        <taxon>Metamonada</taxon>
        <taxon>Parabasalia</taxon>
        <taxon>Tritrichomonadida</taxon>
        <taxon>Tritrichomonadidae</taxon>
        <taxon>Tritrichomonas</taxon>
    </lineage>
</organism>
<feature type="region of interest" description="Disordered" evidence="2">
    <location>
        <begin position="908"/>
        <end position="949"/>
    </location>
</feature>
<feature type="coiled-coil region" evidence="1">
    <location>
        <begin position="162"/>
        <end position="294"/>
    </location>
</feature>
<feature type="compositionally biased region" description="Low complexity" evidence="2">
    <location>
        <begin position="640"/>
        <end position="650"/>
    </location>
</feature>
<reference evidence="3" key="1">
    <citation type="submission" date="2016-10" db="EMBL/GenBank/DDBJ databases">
        <authorList>
            <person name="Benchimol M."/>
            <person name="Almeida L.G."/>
            <person name="Vasconcelos A.T."/>
            <person name="Perreira-Neves A."/>
            <person name="Rosa I.A."/>
            <person name="Tasca T."/>
            <person name="Bogo M.R."/>
            <person name="de Souza W."/>
        </authorList>
    </citation>
    <scope>NUCLEOTIDE SEQUENCE [LARGE SCALE GENOMIC DNA]</scope>
    <source>
        <strain evidence="3">K</strain>
    </source>
</reference>
<dbReference type="RefSeq" id="XP_068362829.1">
    <property type="nucleotide sequence ID" value="XM_068501886.1"/>
</dbReference>
<comment type="caution">
    <text evidence="3">The sequence shown here is derived from an EMBL/GenBank/DDBJ whole genome shotgun (WGS) entry which is preliminary data.</text>
</comment>
<feature type="compositionally biased region" description="Basic and acidic residues" evidence="2">
    <location>
        <begin position="548"/>
        <end position="560"/>
    </location>
</feature>
<accession>A0A1J4KK17</accession>
<dbReference type="GeneID" id="94836590"/>
<dbReference type="EMBL" id="MLAK01000632">
    <property type="protein sequence ID" value="OHT09693.1"/>
    <property type="molecule type" value="Genomic_DNA"/>
</dbReference>
<evidence type="ECO:0000313" key="4">
    <source>
        <dbReference type="Proteomes" id="UP000179807"/>
    </source>
</evidence>
<feature type="region of interest" description="Disordered" evidence="2">
    <location>
        <begin position="515"/>
        <end position="569"/>
    </location>
</feature>
<feature type="coiled-coil region" evidence="1">
    <location>
        <begin position="749"/>
        <end position="794"/>
    </location>
</feature>
<evidence type="ECO:0000313" key="3">
    <source>
        <dbReference type="EMBL" id="OHT09693.1"/>
    </source>
</evidence>
<dbReference type="PANTHER" id="PTHR45615">
    <property type="entry name" value="MYOSIN HEAVY CHAIN, NON-MUSCLE"/>
    <property type="match status" value="1"/>
</dbReference>
<feature type="coiled-coil region" evidence="1">
    <location>
        <begin position="89"/>
        <end position="137"/>
    </location>
</feature>
<evidence type="ECO:0000256" key="2">
    <source>
        <dbReference type="SAM" id="MobiDB-lite"/>
    </source>
</evidence>
<proteinExistence type="predicted"/>
<name>A0A1J4KK17_9EUKA</name>
<feature type="compositionally biased region" description="Polar residues" evidence="2">
    <location>
        <begin position="431"/>
        <end position="447"/>
    </location>
</feature>
<dbReference type="AlphaFoldDB" id="A0A1J4KK17"/>